<feature type="domain" description="STIM1/2 Orai1-activating region" evidence="2">
    <location>
        <begin position="115"/>
        <end position="211"/>
    </location>
</feature>
<sequence>LCLKIYVFISIYNEETRLRDFSEAARLPSVTEFKRPLSTSVNEWLLSADERGTTSDCPLDPFNSSPCDERLDHGEEIESSCWFSNTDCAHTVTDWDNQQSLKSVSGDPSTGSDVSELALWLQLTYALEMQQYSAKKIDAESHLQNIRQACKRLHRKRYTILGSVRLIHSDSLDDLERRLVQAKLVLEQLQHEMRERHRRWARIEALLGLKLRNNLGPARIQHLLTTGVRSPPADQHSLIPGPECEFKSSEPRETEEPGDTEGEQGLCKQQLLFLHLIFCVA</sequence>
<evidence type="ECO:0000313" key="3">
    <source>
        <dbReference type="WBParaSite" id="ECPE_0001455701-mRNA-1"/>
    </source>
</evidence>
<dbReference type="GO" id="GO:0005246">
    <property type="term" value="F:calcium channel regulator activity"/>
    <property type="evidence" value="ECO:0007669"/>
    <property type="project" value="InterPro"/>
</dbReference>
<dbReference type="Gene3D" id="1.10.287.3550">
    <property type="match status" value="1"/>
</dbReference>
<dbReference type="AlphaFoldDB" id="A0A183B5N2"/>
<evidence type="ECO:0000259" key="2">
    <source>
        <dbReference type="Pfam" id="PF16533"/>
    </source>
</evidence>
<dbReference type="WBParaSite" id="ECPE_0001455701-mRNA-1">
    <property type="protein sequence ID" value="ECPE_0001455701-mRNA-1"/>
    <property type="gene ID" value="ECPE_0001455701"/>
</dbReference>
<feature type="compositionally biased region" description="Basic and acidic residues" evidence="1">
    <location>
        <begin position="244"/>
        <end position="255"/>
    </location>
</feature>
<dbReference type="GO" id="GO:0006874">
    <property type="term" value="P:intracellular calcium ion homeostasis"/>
    <property type="evidence" value="ECO:0007669"/>
    <property type="project" value="TreeGrafter"/>
</dbReference>
<dbReference type="InterPro" id="IPR032393">
    <property type="entry name" value="SOAR_STIM1/2"/>
</dbReference>
<dbReference type="GO" id="GO:0005886">
    <property type="term" value="C:plasma membrane"/>
    <property type="evidence" value="ECO:0007669"/>
    <property type="project" value="TreeGrafter"/>
</dbReference>
<proteinExistence type="predicted"/>
<dbReference type="InterPro" id="IPR037608">
    <property type="entry name" value="STIM1/2"/>
</dbReference>
<dbReference type="GO" id="GO:0002115">
    <property type="term" value="P:store-operated calcium entry"/>
    <property type="evidence" value="ECO:0007669"/>
    <property type="project" value="TreeGrafter"/>
</dbReference>
<name>A0A183B5N2_9TREM</name>
<dbReference type="CDD" id="cd11722">
    <property type="entry name" value="SOAR"/>
    <property type="match status" value="1"/>
</dbReference>
<feature type="region of interest" description="Disordered" evidence="1">
    <location>
        <begin position="228"/>
        <end position="262"/>
    </location>
</feature>
<evidence type="ECO:0000256" key="1">
    <source>
        <dbReference type="SAM" id="MobiDB-lite"/>
    </source>
</evidence>
<dbReference type="GO" id="GO:0005783">
    <property type="term" value="C:endoplasmic reticulum"/>
    <property type="evidence" value="ECO:0007669"/>
    <property type="project" value="TreeGrafter"/>
</dbReference>
<dbReference type="Pfam" id="PF16533">
    <property type="entry name" value="SOAR"/>
    <property type="match status" value="1"/>
</dbReference>
<accession>A0A183B5N2</accession>
<dbReference type="PANTHER" id="PTHR15136:SF5">
    <property type="entry name" value="STROMAL INTERACTION MOLECULE HOMOLOG"/>
    <property type="match status" value="1"/>
</dbReference>
<reference evidence="3" key="1">
    <citation type="submission" date="2016-06" db="UniProtKB">
        <authorList>
            <consortium name="WormBaseParasite"/>
        </authorList>
    </citation>
    <scope>IDENTIFICATION</scope>
</reference>
<protein>
    <submittedName>
        <fullName evidence="3">SOAR domain-containing protein</fullName>
    </submittedName>
</protein>
<dbReference type="PANTHER" id="PTHR15136">
    <property type="entry name" value="STROMAL INTERACTION MOLECULE HOMOLOG"/>
    <property type="match status" value="1"/>
</dbReference>
<organism evidence="3">
    <name type="scientific">Echinostoma caproni</name>
    <dbReference type="NCBI Taxonomy" id="27848"/>
    <lineage>
        <taxon>Eukaryota</taxon>
        <taxon>Metazoa</taxon>
        <taxon>Spiralia</taxon>
        <taxon>Lophotrochozoa</taxon>
        <taxon>Platyhelminthes</taxon>
        <taxon>Trematoda</taxon>
        <taxon>Digenea</taxon>
        <taxon>Plagiorchiida</taxon>
        <taxon>Echinostomata</taxon>
        <taxon>Echinostomatoidea</taxon>
        <taxon>Echinostomatidae</taxon>
        <taxon>Echinostoma</taxon>
    </lineage>
</organism>
<dbReference type="GO" id="GO:0005509">
    <property type="term" value="F:calcium ion binding"/>
    <property type="evidence" value="ECO:0007669"/>
    <property type="project" value="TreeGrafter"/>
</dbReference>